<evidence type="ECO:0000256" key="1">
    <source>
        <dbReference type="ARBA" id="ARBA00005850"/>
    </source>
</evidence>
<name>A0AAN1SYN3_9PROT</name>
<dbReference type="Gene3D" id="1.10.287.3240">
    <property type="match status" value="1"/>
</dbReference>
<dbReference type="PANTHER" id="PTHR11671">
    <property type="entry name" value="V-TYPE ATP SYNTHASE SUBUNIT D"/>
    <property type="match status" value="1"/>
</dbReference>
<protein>
    <recommendedName>
        <fullName evidence="4">V-type ATP synthase subunit D</fullName>
    </recommendedName>
    <alternativeName>
        <fullName evidence="4">V-ATPase subunit D</fullName>
    </alternativeName>
</protein>
<evidence type="ECO:0000256" key="3">
    <source>
        <dbReference type="ARBA" id="ARBA00023065"/>
    </source>
</evidence>
<dbReference type="HAMAP" id="MF_00271">
    <property type="entry name" value="ATP_synth_D_arch"/>
    <property type="match status" value="1"/>
</dbReference>
<reference evidence="5 6" key="1">
    <citation type="submission" date="2019-03" db="EMBL/GenBank/DDBJ databases">
        <title>Complete genome sequence of Ferrigenium kumadai strain An22, a microaerophilic iron-oxidizing bacterium isolated from a paddy field soil.</title>
        <authorList>
            <person name="Watanabe T."/>
            <person name="Asakawa S."/>
        </authorList>
    </citation>
    <scope>NUCLEOTIDE SEQUENCE [LARGE SCALE GENOMIC DNA]</scope>
    <source>
        <strain evidence="5 6">An22</strain>
    </source>
</reference>
<accession>A0AAN1SYN3</accession>
<evidence type="ECO:0000313" key="5">
    <source>
        <dbReference type="EMBL" id="BBI99447.1"/>
    </source>
</evidence>
<evidence type="ECO:0000256" key="4">
    <source>
        <dbReference type="HAMAP-Rule" id="MF_00271"/>
    </source>
</evidence>
<dbReference type="AlphaFoldDB" id="A0AAN1SYN3"/>
<keyword evidence="6" id="KW-1185">Reference proteome</keyword>
<keyword evidence="4" id="KW-0066">ATP synthesis</keyword>
<gene>
    <name evidence="4" type="primary">atpD</name>
    <name evidence="5" type="ORF">FGKAn22_11400</name>
</gene>
<dbReference type="GO" id="GO:0005524">
    <property type="term" value="F:ATP binding"/>
    <property type="evidence" value="ECO:0007669"/>
    <property type="project" value="UniProtKB-UniRule"/>
</dbReference>
<dbReference type="InterPro" id="IPR002699">
    <property type="entry name" value="V_ATPase_D"/>
</dbReference>
<dbReference type="Pfam" id="PF01813">
    <property type="entry name" value="ATP-synt_D"/>
    <property type="match status" value="1"/>
</dbReference>
<dbReference type="Proteomes" id="UP001319121">
    <property type="component" value="Chromosome"/>
</dbReference>
<proteinExistence type="inferred from homology"/>
<dbReference type="GO" id="GO:0046933">
    <property type="term" value="F:proton-transporting ATP synthase activity, rotational mechanism"/>
    <property type="evidence" value="ECO:0007669"/>
    <property type="project" value="UniProtKB-UniRule"/>
</dbReference>
<dbReference type="KEGG" id="fku:FGKAn22_11400"/>
<comment type="function">
    <text evidence="4">Produces ATP from ADP in the presence of a proton gradient across the membrane.</text>
</comment>
<comment type="similarity">
    <text evidence="1 4">Belongs to the V-ATPase D subunit family.</text>
</comment>
<keyword evidence="2 4" id="KW-0813">Transport</keyword>
<keyword evidence="3 4" id="KW-0406">Ion transport</keyword>
<dbReference type="GO" id="GO:0042777">
    <property type="term" value="P:proton motive force-driven plasma membrane ATP synthesis"/>
    <property type="evidence" value="ECO:0007669"/>
    <property type="project" value="UniProtKB-UniRule"/>
</dbReference>
<dbReference type="GO" id="GO:0046961">
    <property type="term" value="F:proton-transporting ATPase activity, rotational mechanism"/>
    <property type="evidence" value="ECO:0007669"/>
    <property type="project" value="InterPro"/>
</dbReference>
<dbReference type="RefSeq" id="WP_212787022.1">
    <property type="nucleotide sequence ID" value="NZ_AP019536.1"/>
</dbReference>
<evidence type="ECO:0000256" key="2">
    <source>
        <dbReference type="ARBA" id="ARBA00022448"/>
    </source>
</evidence>
<dbReference type="NCBIfam" id="TIGR00309">
    <property type="entry name" value="V_ATPase_subD"/>
    <property type="match status" value="1"/>
</dbReference>
<organism evidence="5 6">
    <name type="scientific">Ferrigenium kumadai</name>
    <dbReference type="NCBI Taxonomy" id="1682490"/>
    <lineage>
        <taxon>Bacteria</taxon>
        <taxon>Pseudomonadati</taxon>
        <taxon>Pseudomonadota</taxon>
        <taxon>Betaproteobacteria</taxon>
        <taxon>Nitrosomonadales</taxon>
        <taxon>Gallionellaceae</taxon>
        <taxon>Ferrigenium</taxon>
    </lineage>
</organism>
<evidence type="ECO:0000313" key="6">
    <source>
        <dbReference type="Proteomes" id="UP001319121"/>
    </source>
</evidence>
<keyword evidence="4" id="KW-0375">Hydrogen ion transport</keyword>
<sequence>MKSRLRVRPTKSTLLSLRRQVVALQHGHDLLERKRELLTRLVHQRLQSYRELRLRVKTAFQGAYHWLTIAHMRMGSTQLRQAVLGLAPAVSVHILPRSSIGVEYPTVSVESTPLQPVGLMWTDASFDEARQRMTDLAVLLAQLGEAETALWRLLTEQRKTQKRVNALKYNVIPRYQATIRHIESVLSEEERDTLFQLKVMRGQLEAVEGYQDIAG</sequence>
<dbReference type="EMBL" id="AP019536">
    <property type="protein sequence ID" value="BBI99447.1"/>
    <property type="molecule type" value="Genomic_DNA"/>
</dbReference>